<accession>A0A7G8PZK3</accession>
<feature type="transmembrane region" description="Helical" evidence="2">
    <location>
        <begin position="161"/>
        <end position="181"/>
    </location>
</feature>
<feature type="domain" description="GYF" evidence="3">
    <location>
        <begin position="8"/>
        <end position="50"/>
    </location>
</feature>
<feature type="region of interest" description="Disordered" evidence="1">
    <location>
        <begin position="1"/>
        <end position="20"/>
    </location>
</feature>
<keyword evidence="2" id="KW-0812">Transmembrane</keyword>
<evidence type="ECO:0000259" key="3">
    <source>
        <dbReference type="Pfam" id="PF14237"/>
    </source>
</evidence>
<keyword evidence="5" id="KW-1185">Reference proteome</keyword>
<dbReference type="SUPFAM" id="SSF54523">
    <property type="entry name" value="Pili subunits"/>
    <property type="match status" value="1"/>
</dbReference>
<sequence>MLNGEKIWIAQDGQRSGPFTQEDVRQGIAERRYGPDTLVWHKGLTEWVPLFSLFPENTVTPPAPPPPKATASAPAAVFTAHDRPGSTFNANDPAPVAASPGFGYASHADYASDRVDRRDLPTPPSLHWGLVFLFSILTLGIFAIIWPFIQANWVRKIDGDSKATMMLAGGLVCLVASEIVAPGNRQSVLGGLLTLAYYVLWITAYFSMADSIKRKLAEYSLPVEIGGVTLFFFNTFYLQAQLSWIARWQDTGSSNPKPPKAAFYFLLLVPVFVIAMLAAIAIPQYQNYVKRAHAMELQRGQ</sequence>
<evidence type="ECO:0000313" key="4">
    <source>
        <dbReference type="EMBL" id="QNJ99960.1"/>
    </source>
</evidence>
<name>A0A7G8PZK3_9GAMM</name>
<keyword evidence="2" id="KW-1133">Transmembrane helix</keyword>
<dbReference type="EMBL" id="CP060412">
    <property type="protein sequence ID" value="QNJ99960.1"/>
    <property type="molecule type" value="Genomic_DNA"/>
</dbReference>
<evidence type="ECO:0000256" key="2">
    <source>
        <dbReference type="SAM" id="Phobius"/>
    </source>
</evidence>
<dbReference type="RefSeq" id="WP_187055446.1">
    <property type="nucleotide sequence ID" value="NZ_CP060412.1"/>
</dbReference>
<evidence type="ECO:0000313" key="5">
    <source>
        <dbReference type="Proteomes" id="UP000515873"/>
    </source>
</evidence>
<proteinExistence type="predicted"/>
<dbReference type="InterPro" id="IPR045584">
    <property type="entry name" value="Pilin-like"/>
</dbReference>
<feature type="transmembrane region" description="Helical" evidence="2">
    <location>
        <begin position="187"/>
        <end position="207"/>
    </location>
</feature>
<dbReference type="Gene3D" id="3.30.700.10">
    <property type="entry name" value="Glycoprotein, Type 4 Pilin"/>
    <property type="match status" value="1"/>
</dbReference>
<dbReference type="AlphaFoldDB" id="A0A7G8PZK3"/>
<gene>
    <name evidence="4" type="ORF">H8F01_12540</name>
</gene>
<feature type="transmembrane region" description="Helical" evidence="2">
    <location>
        <begin position="262"/>
        <end position="282"/>
    </location>
</feature>
<keyword evidence="2" id="KW-0472">Membrane</keyword>
<protein>
    <submittedName>
        <fullName evidence="4">DUF4339 domain-containing protein</fullName>
    </submittedName>
</protein>
<dbReference type="InterPro" id="IPR025640">
    <property type="entry name" value="GYF_2"/>
</dbReference>
<organism evidence="4 5">
    <name type="scientific">Dyella telluris</name>
    <dbReference type="NCBI Taxonomy" id="2763498"/>
    <lineage>
        <taxon>Bacteria</taxon>
        <taxon>Pseudomonadati</taxon>
        <taxon>Pseudomonadota</taxon>
        <taxon>Gammaproteobacteria</taxon>
        <taxon>Lysobacterales</taxon>
        <taxon>Rhodanobacteraceae</taxon>
        <taxon>Dyella</taxon>
    </lineage>
</organism>
<feature type="transmembrane region" description="Helical" evidence="2">
    <location>
        <begin position="126"/>
        <end position="149"/>
    </location>
</feature>
<reference evidence="4 5" key="1">
    <citation type="submission" date="2020-08" db="EMBL/GenBank/DDBJ databases">
        <title>Dyella sp. G9 isolated from forest soil.</title>
        <authorList>
            <person name="Fu J."/>
            <person name="Qiu L."/>
        </authorList>
    </citation>
    <scope>NUCLEOTIDE SEQUENCE [LARGE SCALE GENOMIC DNA]</scope>
    <source>
        <strain evidence="4 5">G9</strain>
    </source>
</reference>
<dbReference type="Proteomes" id="UP000515873">
    <property type="component" value="Chromosome"/>
</dbReference>
<dbReference type="KEGG" id="dtl:H8F01_12540"/>
<evidence type="ECO:0000256" key="1">
    <source>
        <dbReference type="SAM" id="MobiDB-lite"/>
    </source>
</evidence>
<dbReference type="Pfam" id="PF14237">
    <property type="entry name" value="GYF_2"/>
    <property type="match status" value="1"/>
</dbReference>